<sequence>MEHVKTPGVDEEAAGLSIRQNAEAMIANIRSNGEAASKEYARKSEVDPEASKIFSAVGSHVICVEGREEWDLKRVFDTDTLGWSNELHGRKISFRGSEAIRMGICRGPPRLGYLGKSEDEFSFWWDDGDIYHQGRSHPMAIGDRVGVIVDLRLLLRAKLLKSTAALRELSGSAMTTRRCHQFFKVWRSRGEMAGAFLFDFAP</sequence>
<name>A0A1Q9ERD3_SYMMI</name>
<gene>
    <name evidence="1" type="ORF">AK812_SmicGene6315</name>
</gene>
<dbReference type="EMBL" id="LSRX01000086">
    <property type="protein sequence ID" value="OLQ09984.1"/>
    <property type="molecule type" value="Genomic_DNA"/>
</dbReference>
<reference evidence="1 2" key="1">
    <citation type="submission" date="2016-02" db="EMBL/GenBank/DDBJ databases">
        <title>Genome analysis of coral dinoflagellate symbionts highlights evolutionary adaptations to a symbiotic lifestyle.</title>
        <authorList>
            <person name="Aranda M."/>
            <person name="Li Y."/>
            <person name="Liew Y.J."/>
            <person name="Baumgarten S."/>
            <person name="Simakov O."/>
            <person name="Wilson M."/>
            <person name="Piel J."/>
            <person name="Ashoor H."/>
            <person name="Bougouffa S."/>
            <person name="Bajic V.B."/>
            <person name="Ryu T."/>
            <person name="Ravasi T."/>
            <person name="Bayer T."/>
            <person name="Micklem G."/>
            <person name="Kim H."/>
            <person name="Bhak J."/>
            <person name="Lajeunesse T.C."/>
            <person name="Voolstra C.R."/>
        </authorList>
    </citation>
    <scope>NUCLEOTIDE SEQUENCE [LARGE SCALE GENOMIC DNA]</scope>
    <source>
        <strain evidence="1 2">CCMP2467</strain>
    </source>
</reference>
<comment type="caution">
    <text evidence="1">The sequence shown here is derived from an EMBL/GenBank/DDBJ whole genome shotgun (WGS) entry which is preliminary data.</text>
</comment>
<proteinExistence type="predicted"/>
<dbReference type="OrthoDB" id="10351436at2759"/>
<accession>A0A1Q9ERD3</accession>
<organism evidence="1 2">
    <name type="scientific">Symbiodinium microadriaticum</name>
    <name type="common">Dinoflagellate</name>
    <name type="synonym">Zooxanthella microadriatica</name>
    <dbReference type="NCBI Taxonomy" id="2951"/>
    <lineage>
        <taxon>Eukaryota</taxon>
        <taxon>Sar</taxon>
        <taxon>Alveolata</taxon>
        <taxon>Dinophyceae</taxon>
        <taxon>Suessiales</taxon>
        <taxon>Symbiodiniaceae</taxon>
        <taxon>Symbiodinium</taxon>
    </lineage>
</organism>
<dbReference type="AlphaFoldDB" id="A0A1Q9ERD3"/>
<keyword evidence="2" id="KW-1185">Reference proteome</keyword>
<dbReference type="Proteomes" id="UP000186817">
    <property type="component" value="Unassembled WGS sequence"/>
</dbReference>
<protein>
    <submittedName>
        <fullName evidence="1">Uncharacterized protein</fullName>
    </submittedName>
</protein>
<evidence type="ECO:0000313" key="2">
    <source>
        <dbReference type="Proteomes" id="UP000186817"/>
    </source>
</evidence>
<evidence type="ECO:0000313" key="1">
    <source>
        <dbReference type="EMBL" id="OLQ09984.1"/>
    </source>
</evidence>